<gene>
    <name evidence="1" type="ORF">RHMOL_Rhmol13G0294800</name>
</gene>
<sequence length="523" mass="58540">MSPYFFSLGISDDRYFSRTFSTKKERKRKRAEMAESKKETIVMFPFMGQGHIIPFLALSLQLEQRGFNIIFVNTPLNIKKLRQSLPPSSTLRLRDLPFHSSDHPGLPPSAENFDALPYPLVIKFLQASKSLQPHFRSFLADLVRGGDPPLAVVGDIFFGWSAEVVNELGLFHVVFSGCGGFGFACYYSTWLNLPHLKTDSPEFSLPDFPEAGKFHVTQLAASYLAADGNDPWSIFQRENLSAWLNSNGILFNSISELDKIGLAYFQRKLSRPVWAIGPVILPVQVRSGKQPAISPEKCVEWLDSKPPNSVLYISFGSMNTISASQMMQLAKALGQILNINFIWVVRPPLGFDITADFKAEEWLPEDFTEKVVKTQNRGIIVSQWAPQLEILSHKSVGAFLTHCGWNSVLESLSQGVPIIGWPLAAEQFFNAKFLVEDVGVCLEVARGSSFEVRCDDIVEKIEKVMMGDSVKGMEMRKRAGEVKELIRKAVRSDDQLKGSSVKAMDDFLDAALLMKEKTKSVDQ</sequence>
<organism evidence="1 2">
    <name type="scientific">Rhododendron molle</name>
    <name type="common">Chinese azalea</name>
    <name type="synonym">Azalea mollis</name>
    <dbReference type="NCBI Taxonomy" id="49168"/>
    <lineage>
        <taxon>Eukaryota</taxon>
        <taxon>Viridiplantae</taxon>
        <taxon>Streptophyta</taxon>
        <taxon>Embryophyta</taxon>
        <taxon>Tracheophyta</taxon>
        <taxon>Spermatophyta</taxon>
        <taxon>Magnoliopsida</taxon>
        <taxon>eudicotyledons</taxon>
        <taxon>Gunneridae</taxon>
        <taxon>Pentapetalae</taxon>
        <taxon>asterids</taxon>
        <taxon>Ericales</taxon>
        <taxon>Ericaceae</taxon>
        <taxon>Ericoideae</taxon>
        <taxon>Rhodoreae</taxon>
        <taxon>Rhododendron</taxon>
    </lineage>
</organism>
<reference evidence="1" key="1">
    <citation type="submission" date="2022-02" db="EMBL/GenBank/DDBJ databases">
        <title>Plant Genome Project.</title>
        <authorList>
            <person name="Zhang R.-G."/>
        </authorList>
    </citation>
    <scope>NUCLEOTIDE SEQUENCE</scope>
    <source>
        <strain evidence="1">AT1</strain>
    </source>
</reference>
<proteinExistence type="predicted"/>
<keyword evidence="2" id="KW-1185">Reference proteome</keyword>
<name>A0ACC0LCG6_RHOML</name>
<accession>A0ACC0LCG6</accession>
<dbReference type="Proteomes" id="UP001062846">
    <property type="component" value="Chromosome 13"/>
</dbReference>
<comment type="caution">
    <text evidence="1">The sequence shown here is derived from an EMBL/GenBank/DDBJ whole genome shotgun (WGS) entry which is preliminary data.</text>
</comment>
<dbReference type="EMBL" id="CM046400">
    <property type="protein sequence ID" value="KAI8526260.1"/>
    <property type="molecule type" value="Genomic_DNA"/>
</dbReference>
<protein>
    <submittedName>
        <fullName evidence="1">Uncharacterized protein</fullName>
    </submittedName>
</protein>
<evidence type="ECO:0000313" key="1">
    <source>
        <dbReference type="EMBL" id="KAI8526260.1"/>
    </source>
</evidence>
<evidence type="ECO:0000313" key="2">
    <source>
        <dbReference type="Proteomes" id="UP001062846"/>
    </source>
</evidence>